<name>A0A6J8EKW4_MYTCO</name>
<dbReference type="AlphaFoldDB" id="A0A6J8EKW4"/>
<keyword evidence="4" id="KW-1185">Reference proteome</keyword>
<dbReference type="EMBL" id="CACVKT020009275">
    <property type="protein sequence ID" value="CAC5421200.1"/>
    <property type="molecule type" value="Genomic_DNA"/>
</dbReference>
<feature type="region of interest" description="Disordered" evidence="1">
    <location>
        <begin position="215"/>
        <end position="240"/>
    </location>
</feature>
<feature type="transmembrane region" description="Helical" evidence="2">
    <location>
        <begin position="157"/>
        <end position="182"/>
    </location>
</feature>
<protein>
    <submittedName>
        <fullName evidence="3">Uncharacterized protein</fullName>
    </submittedName>
</protein>
<accession>A0A6J8EKW4</accession>
<feature type="compositionally biased region" description="Polar residues" evidence="1">
    <location>
        <begin position="403"/>
        <end position="415"/>
    </location>
</feature>
<feature type="region of interest" description="Disordered" evidence="1">
    <location>
        <begin position="255"/>
        <end position="279"/>
    </location>
</feature>
<keyword evidence="2" id="KW-0812">Transmembrane</keyword>
<reference evidence="3 4" key="1">
    <citation type="submission" date="2020-06" db="EMBL/GenBank/DDBJ databases">
        <authorList>
            <person name="Li R."/>
            <person name="Bekaert M."/>
        </authorList>
    </citation>
    <scope>NUCLEOTIDE SEQUENCE [LARGE SCALE GENOMIC DNA]</scope>
    <source>
        <strain evidence="4">wild</strain>
    </source>
</reference>
<keyword evidence="2" id="KW-1133">Transmembrane helix</keyword>
<evidence type="ECO:0000313" key="4">
    <source>
        <dbReference type="Proteomes" id="UP000507470"/>
    </source>
</evidence>
<organism evidence="3 4">
    <name type="scientific">Mytilus coruscus</name>
    <name type="common">Sea mussel</name>
    <dbReference type="NCBI Taxonomy" id="42192"/>
    <lineage>
        <taxon>Eukaryota</taxon>
        <taxon>Metazoa</taxon>
        <taxon>Spiralia</taxon>
        <taxon>Lophotrochozoa</taxon>
        <taxon>Mollusca</taxon>
        <taxon>Bivalvia</taxon>
        <taxon>Autobranchia</taxon>
        <taxon>Pteriomorphia</taxon>
        <taxon>Mytilida</taxon>
        <taxon>Mytiloidea</taxon>
        <taxon>Mytilidae</taxon>
        <taxon>Mytilinae</taxon>
        <taxon>Mytilus</taxon>
    </lineage>
</organism>
<evidence type="ECO:0000313" key="3">
    <source>
        <dbReference type="EMBL" id="CAC5421200.1"/>
    </source>
</evidence>
<dbReference type="Proteomes" id="UP000507470">
    <property type="component" value="Unassembled WGS sequence"/>
</dbReference>
<feature type="region of interest" description="Disordered" evidence="1">
    <location>
        <begin position="501"/>
        <end position="522"/>
    </location>
</feature>
<sequence>MNNKYCIAGYLRSMSYENEIGNCMYSSCTTSPMQIDGPYVTDCTSSSVRGVCALGEHVEDDNIGWNKSLKDCIEHHGTYFPEDFRHVCPFVGSPSWTNIFRQNHSFYYEIRSNNDSQHLVVNVSQYITSTITNQYTNNTNNSIPATHEKDVKNKGQIGSIVGGVIGGLIVLVGICIALLIYIKRPFSICGHIIAKNAPKGSNYSDRESLDKHVEVENQTTKSNYSNAETTNNHTHLKPRVHGHYNKLVNGSEVETGSSFQNVSGHKPDQQGQNETSSDDYTSFAETVVHDSNRGSEFDNKTYAEAQRRKQSAASLGSVCDSEFVGYLNETEGDENGETSLDAYTSFSKTTDSDIHSGSEFDTSFDEAQRRKQNAAGNISVRERFFSNNASNEVGLDNNDDIENPTTTKNEYSNSGNTINSTETHLLDFENVQKCQNNIKKLQSGWKDENDTGEKGCDHIPVDEDGKVSGEQDHYQTSSHVATALSRTLEGGSDFFYSLHNAQDRKKSNTSVDDSDFLGFSDS</sequence>
<gene>
    <name evidence="3" type="ORF">MCOR_53341</name>
</gene>
<evidence type="ECO:0000256" key="1">
    <source>
        <dbReference type="SAM" id="MobiDB-lite"/>
    </source>
</evidence>
<proteinExistence type="predicted"/>
<feature type="region of interest" description="Disordered" evidence="1">
    <location>
        <begin position="390"/>
        <end position="415"/>
    </location>
</feature>
<keyword evidence="2" id="KW-0472">Membrane</keyword>
<feature type="compositionally biased region" description="Polar residues" evidence="1">
    <location>
        <begin position="216"/>
        <end position="233"/>
    </location>
</feature>
<evidence type="ECO:0000256" key="2">
    <source>
        <dbReference type="SAM" id="Phobius"/>
    </source>
</evidence>